<dbReference type="SUPFAM" id="SSF56801">
    <property type="entry name" value="Acetyl-CoA synthetase-like"/>
    <property type="match status" value="1"/>
</dbReference>
<dbReference type="KEGG" id="clup:CLUP02_08861"/>
<dbReference type="EMBL" id="CP019476">
    <property type="protein sequence ID" value="UQC83366.1"/>
    <property type="molecule type" value="Genomic_DNA"/>
</dbReference>
<feature type="domain" description="AMP-dependent synthetase/ligase" evidence="2">
    <location>
        <begin position="197"/>
        <end position="566"/>
    </location>
</feature>
<feature type="region of interest" description="Disordered" evidence="1">
    <location>
        <begin position="24"/>
        <end position="59"/>
    </location>
</feature>
<dbReference type="AlphaFoldDB" id="A0A9Q8SV32"/>
<evidence type="ECO:0000313" key="4">
    <source>
        <dbReference type="EMBL" id="UQC83366.1"/>
    </source>
</evidence>
<reference evidence="4" key="1">
    <citation type="journal article" date="2021" name="Mol. Plant Microbe Interact.">
        <title>Complete Genome Sequence of the Plant-Pathogenic Fungus Colletotrichum lupini.</title>
        <authorList>
            <person name="Baroncelli R."/>
            <person name="Pensec F."/>
            <person name="Da Lio D."/>
            <person name="Boufleur T."/>
            <person name="Vicente I."/>
            <person name="Sarrocco S."/>
            <person name="Picot A."/>
            <person name="Baraldi E."/>
            <person name="Sukno S."/>
            <person name="Thon M."/>
            <person name="Le Floch G."/>
        </authorList>
    </citation>
    <scope>NUCLEOTIDE SEQUENCE</scope>
    <source>
        <strain evidence="4">IMI 504893</strain>
    </source>
</reference>
<dbReference type="Pfam" id="PF00501">
    <property type="entry name" value="AMP-binding"/>
    <property type="match status" value="1"/>
</dbReference>
<evidence type="ECO:0000313" key="5">
    <source>
        <dbReference type="Proteomes" id="UP000830671"/>
    </source>
</evidence>
<protein>
    <submittedName>
        <fullName evidence="4">AMP-binding enzyme</fullName>
    </submittedName>
</protein>
<dbReference type="InterPro" id="IPR045851">
    <property type="entry name" value="AMP-bd_C_sf"/>
</dbReference>
<dbReference type="RefSeq" id="XP_049144985.1">
    <property type="nucleotide sequence ID" value="XM_049287842.1"/>
</dbReference>
<dbReference type="InterPro" id="IPR020845">
    <property type="entry name" value="AMP-binding_CS"/>
</dbReference>
<dbReference type="Gene3D" id="3.30.300.30">
    <property type="match status" value="1"/>
</dbReference>
<dbReference type="Pfam" id="PF13193">
    <property type="entry name" value="AMP-binding_C"/>
    <property type="match status" value="1"/>
</dbReference>
<keyword evidence="5" id="KW-1185">Reference proteome</keyword>
<gene>
    <name evidence="4" type="ORF">CLUP02_08861</name>
</gene>
<dbReference type="PANTHER" id="PTHR24096">
    <property type="entry name" value="LONG-CHAIN-FATTY-ACID--COA LIGASE"/>
    <property type="match status" value="1"/>
</dbReference>
<feature type="domain" description="AMP-binding enzyme C-terminal" evidence="3">
    <location>
        <begin position="624"/>
        <end position="705"/>
    </location>
</feature>
<dbReference type="Gene3D" id="3.40.50.980">
    <property type="match status" value="2"/>
</dbReference>
<dbReference type="PROSITE" id="PS00455">
    <property type="entry name" value="AMP_BINDING"/>
    <property type="match status" value="1"/>
</dbReference>
<dbReference type="Gene3D" id="2.30.38.10">
    <property type="entry name" value="Luciferase, Domain 3"/>
    <property type="match status" value="1"/>
</dbReference>
<evidence type="ECO:0000259" key="3">
    <source>
        <dbReference type="Pfam" id="PF13193"/>
    </source>
</evidence>
<sequence>MRRSGGSYASPSLGSLLLLAVRRSRHAEHRGRRDQGRARSPGAQRRNAIERSKLCSRPGRSPSLSVFLLNQTACSAIELQLSTEPRAQLDIIQKVRTSPESFPLSTPLRISQRRTIFFARQGFKDTIFERANTKLLTWLPLIFSSPLKMVFTSPNWVPQLPIDPPDSITIQEFMSNERYGRYALKDSRSPYTCGLTGKSYSAFEVRERTDLLARGISKKLEFAPNEGTEWEKVVCLFSLNTIDYIPFTHAMHRLSGIVTPASAAYSAQELEHQLRSSNSKALFTCIPLLETALKAAKGANIPEDRIFLLPVPGADQKTPYVTIDDLIQEGKSLPELEPLKWVKGQGARQVAFLCYSSGTSGLPKAVMISHRNVIANVLQFTTYETVARRKLGVRTQATLGLLPFSHIYGLVVIAHCGTWRGDGIIVLPKFELKQFLEAVQRFKINCLPVVPPIVIQVIRNQDLCNKYDLTNVRWVYTGAAPLGAETVEDLKKQYPKWHVGQGYGMTETSTAVCTTSEIDIDVGSSGSLVPGARGKIVDPTTGAEITEYNTPGELLVQSPSVVLGYLHNEKANAETFVWHEDGRWIKTGDEVLVRKSAEGNEHLVIVDRIKELIKVKGHQVAPAELEAHLLTHPAVSDTAVIQVPDERAGEVPKAYVVRAAAYASKPEAEVSAEICKYVEEHKARHKWLKGGVEFVDVIPKSPSGKILRRLLRDREKEARRSKGAKL</sequence>
<dbReference type="InterPro" id="IPR025110">
    <property type="entry name" value="AMP-bd_C"/>
</dbReference>
<dbReference type="PANTHER" id="PTHR24096:SF422">
    <property type="entry name" value="BCDNA.GH02901"/>
    <property type="match status" value="1"/>
</dbReference>
<evidence type="ECO:0000259" key="2">
    <source>
        <dbReference type="Pfam" id="PF00501"/>
    </source>
</evidence>
<dbReference type="CDD" id="cd05911">
    <property type="entry name" value="Firefly_Luc_like"/>
    <property type="match status" value="1"/>
</dbReference>
<accession>A0A9Q8SV32</accession>
<evidence type="ECO:0000256" key="1">
    <source>
        <dbReference type="SAM" id="MobiDB-lite"/>
    </source>
</evidence>
<dbReference type="Proteomes" id="UP000830671">
    <property type="component" value="Chromosome 4"/>
</dbReference>
<proteinExistence type="predicted"/>
<dbReference type="GeneID" id="73342852"/>
<dbReference type="InterPro" id="IPR000873">
    <property type="entry name" value="AMP-dep_synth/lig_dom"/>
</dbReference>
<dbReference type="GO" id="GO:0016405">
    <property type="term" value="F:CoA-ligase activity"/>
    <property type="evidence" value="ECO:0007669"/>
    <property type="project" value="TreeGrafter"/>
</dbReference>
<name>A0A9Q8SV32_9PEZI</name>
<organism evidence="4 5">
    <name type="scientific">Colletotrichum lupini</name>
    <dbReference type="NCBI Taxonomy" id="145971"/>
    <lineage>
        <taxon>Eukaryota</taxon>
        <taxon>Fungi</taxon>
        <taxon>Dikarya</taxon>
        <taxon>Ascomycota</taxon>
        <taxon>Pezizomycotina</taxon>
        <taxon>Sordariomycetes</taxon>
        <taxon>Hypocreomycetidae</taxon>
        <taxon>Glomerellales</taxon>
        <taxon>Glomerellaceae</taxon>
        <taxon>Colletotrichum</taxon>
        <taxon>Colletotrichum acutatum species complex</taxon>
    </lineage>
</organism>